<name>A0A6A6QQY3_9PEZI</name>
<reference evidence="3" key="1">
    <citation type="journal article" date="2020" name="Stud. Mycol.">
        <title>101 Dothideomycetes genomes: a test case for predicting lifestyles and emergence of pathogens.</title>
        <authorList>
            <person name="Haridas S."/>
            <person name="Albert R."/>
            <person name="Binder M."/>
            <person name="Bloem J."/>
            <person name="Labutti K."/>
            <person name="Salamov A."/>
            <person name="Andreopoulos B."/>
            <person name="Baker S."/>
            <person name="Barry K."/>
            <person name="Bills G."/>
            <person name="Bluhm B."/>
            <person name="Cannon C."/>
            <person name="Castanera R."/>
            <person name="Culley D."/>
            <person name="Daum C."/>
            <person name="Ezra D."/>
            <person name="Gonzalez J."/>
            <person name="Henrissat B."/>
            <person name="Kuo A."/>
            <person name="Liang C."/>
            <person name="Lipzen A."/>
            <person name="Lutzoni F."/>
            <person name="Magnuson J."/>
            <person name="Mondo S."/>
            <person name="Nolan M."/>
            <person name="Ohm R."/>
            <person name="Pangilinan J."/>
            <person name="Park H.-J."/>
            <person name="Ramirez L."/>
            <person name="Alfaro M."/>
            <person name="Sun H."/>
            <person name="Tritt A."/>
            <person name="Yoshinaga Y."/>
            <person name="Zwiers L.-H."/>
            <person name="Turgeon B."/>
            <person name="Goodwin S."/>
            <person name="Spatafora J."/>
            <person name="Crous P."/>
            <person name="Grigoriev I."/>
        </authorList>
    </citation>
    <scope>NUCLEOTIDE SEQUENCE</scope>
    <source>
        <strain evidence="3">CBS 269.34</strain>
    </source>
</reference>
<evidence type="ECO:0000313" key="3">
    <source>
        <dbReference type="EMBL" id="KAF2494584.1"/>
    </source>
</evidence>
<sequence length="390" mass="44368">MSQFSSSSWKTTSDSKGPEIEPDRDFEVHHRSIATIAIPMDVILKVKLVLVVRSDMEREQSRLGMKQALAFEKIQAVGGTLFFKAERLKELEMLHSPGRHSEKLIGEIEGLRTAIKKLQVSKASLEKEEKALGRQIRRLRHSWEKCQLETNGALEEEIRKYDLPDVEAPHLISKSISGVSATHISDGEDLLGGDIQIGEREQDQDDILQAQEEDQAEKILHDAENTLARARKEFENHQTGYERDLKLYYRSEAHRPPLQVKEEFDVLHLYQGRKATRRLIEAEEALKITRQKAKAAGLLWVMYDQKSGFGDHPDDGYEGCHFIPLKEDKRASIQSWVDGQDMPYTTGPPSPPEFDEWGFDSEKRLDSVSVVATGDQRRRIDCHARSGGNS</sequence>
<dbReference type="AlphaFoldDB" id="A0A6A6QQY3"/>
<evidence type="ECO:0000256" key="2">
    <source>
        <dbReference type="SAM" id="MobiDB-lite"/>
    </source>
</evidence>
<dbReference type="EMBL" id="MU004190">
    <property type="protein sequence ID" value="KAF2494584.1"/>
    <property type="molecule type" value="Genomic_DNA"/>
</dbReference>
<protein>
    <submittedName>
        <fullName evidence="3">Uncharacterized protein</fullName>
    </submittedName>
</protein>
<evidence type="ECO:0000256" key="1">
    <source>
        <dbReference type="SAM" id="Coils"/>
    </source>
</evidence>
<accession>A0A6A6QQY3</accession>
<keyword evidence="4" id="KW-1185">Reference proteome</keyword>
<feature type="region of interest" description="Disordered" evidence="2">
    <location>
        <begin position="1"/>
        <end position="24"/>
    </location>
</feature>
<feature type="compositionally biased region" description="Low complexity" evidence="2">
    <location>
        <begin position="1"/>
        <end position="15"/>
    </location>
</feature>
<keyword evidence="1" id="KW-0175">Coiled coil</keyword>
<feature type="coiled-coil region" evidence="1">
    <location>
        <begin position="108"/>
        <end position="142"/>
    </location>
</feature>
<proteinExistence type="predicted"/>
<organism evidence="3 4">
    <name type="scientific">Lophium mytilinum</name>
    <dbReference type="NCBI Taxonomy" id="390894"/>
    <lineage>
        <taxon>Eukaryota</taxon>
        <taxon>Fungi</taxon>
        <taxon>Dikarya</taxon>
        <taxon>Ascomycota</taxon>
        <taxon>Pezizomycotina</taxon>
        <taxon>Dothideomycetes</taxon>
        <taxon>Pleosporomycetidae</taxon>
        <taxon>Mytilinidiales</taxon>
        <taxon>Mytilinidiaceae</taxon>
        <taxon>Lophium</taxon>
    </lineage>
</organism>
<dbReference type="OrthoDB" id="5391053at2759"/>
<feature type="coiled-coil region" evidence="1">
    <location>
        <begin position="213"/>
        <end position="240"/>
    </location>
</feature>
<dbReference type="Proteomes" id="UP000799750">
    <property type="component" value="Unassembled WGS sequence"/>
</dbReference>
<gene>
    <name evidence="3" type="ORF">BU16DRAFT_589533</name>
</gene>
<evidence type="ECO:0000313" key="4">
    <source>
        <dbReference type="Proteomes" id="UP000799750"/>
    </source>
</evidence>